<keyword evidence="8" id="KW-1185">Reference proteome</keyword>
<dbReference type="Gene3D" id="3.40.50.720">
    <property type="entry name" value="NAD(P)-binding Rossmann-like Domain"/>
    <property type="match status" value="1"/>
</dbReference>
<sequence>MKVLVSGGSGLVGRYIVNGLLQAGYDVAVGGRTPAPRDWFVKSADFVPLVLDPDEDQHLAFKGMDAFVHAAFDHLPGKYRGGEGEDPDRFRRLNLDGTVRLFETAKAAGVGRTVFLSSRAVYDGLSEGEALDETAVLSPTFLYGHVKFEAEKALQSLSGHDFVITSLRLTGVYGNLRPNKWDDLFADYLAGRPIVSRAGTEVHGSDVASAVRLMLEADIGDINGRAFNVSDIIVNTVDLLPHVPTRLDPAGQTVKPMNTGRISTLGWTSGGYPLLERTLCELYRAYRIDGHPGLRALAAPKNRK</sequence>
<comment type="pathway">
    <text evidence="1">Carbohydrate metabolism; galactose metabolism.</text>
</comment>
<evidence type="ECO:0000256" key="1">
    <source>
        <dbReference type="ARBA" id="ARBA00004947"/>
    </source>
</evidence>
<dbReference type="PANTHER" id="PTHR43725">
    <property type="entry name" value="UDP-GLUCOSE 4-EPIMERASE"/>
    <property type="match status" value="1"/>
</dbReference>
<gene>
    <name evidence="7" type="ORF">REJC140_01007</name>
</gene>
<evidence type="ECO:0000256" key="5">
    <source>
        <dbReference type="ARBA" id="ARBA00033067"/>
    </source>
</evidence>
<evidence type="ECO:0000313" key="8">
    <source>
        <dbReference type="Proteomes" id="UP000606921"/>
    </source>
</evidence>
<evidence type="ECO:0000313" key="7">
    <source>
        <dbReference type="EMBL" id="CAD7041432.1"/>
    </source>
</evidence>
<dbReference type="PANTHER" id="PTHR43725:SF53">
    <property type="entry name" value="UDP-ARABINOSE 4-EPIMERASE 1"/>
    <property type="match status" value="1"/>
</dbReference>
<dbReference type="SUPFAM" id="SSF51735">
    <property type="entry name" value="NAD(P)-binding Rossmann-fold domains"/>
    <property type="match status" value="1"/>
</dbReference>
<evidence type="ECO:0000259" key="6">
    <source>
        <dbReference type="Pfam" id="PF01370"/>
    </source>
</evidence>
<comment type="caution">
    <text evidence="7">The sequence shown here is derived from an EMBL/GenBank/DDBJ whole genome shotgun (WGS) entry which is preliminary data.</text>
</comment>
<dbReference type="Pfam" id="PF01370">
    <property type="entry name" value="Epimerase"/>
    <property type="match status" value="1"/>
</dbReference>
<dbReference type="Proteomes" id="UP000606921">
    <property type="component" value="Unassembled WGS sequence"/>
</dbReference>
<evidence type="ECO:0000256" key="3">
    <source>
        <dbReference type="ARBA" id="ARBA00018569"/>
    </source>
</evidence>
<organism evidence="7 8">
    <name type="scientific">Pseudorhizobium endolithicum</name>
    <dbReference type="NCBI Taxonomy" id="1191678"/>
    <lineage>
        <taxon>Bacteria</taxon>
        <taxon>Pseudomonadati</taxon>
        <taxon>Pseudomonadota</taxon>
        <taxon>Alphaproteobacteria</taxon>
        <taxon>Hyphomicrobiales</taxon>
        <taxon>Rhizobiaceae</taxon>
        <taxon>Rhizobium/Agrobacterium group</taxon>
        <taxon>Pseudorhizobium</taxon>
    </lineage>
</organism>
<proteinExistence type="inferred from homology"/>
<dbReference type="CDD" id="cd08946">
    <property type="entry name" value="SDR_e"/>
    <property type="match status" value="1"/>
</dbReference>
<comment type="similarity">
    <text evidence="2">Belongs to the NAD(P)-dependent epimerase/dehydratase family.</text>
</comment>
<reference evidence="7 8" key="1">
    <citation type="submission" date="2020-11" db="EMBL/GenBank/DDBJ databases">
        <authorList>
            <person name="Lassalle F."/>
        </authorList>
    </citation>
    <scope>NUCLEOTIDE SEQUENCE [LARGE SCALE GENOMIC DNA]</scope>
    <source>
        <strain evidence="7 8">JC140</strain>
    </source>
</reference>
<dbReference type="InterPro" id="IPR001509">
    <property type="entry name" value="Epimerase_deHydtase"/>
</dbReference>
<dbReference type="InterPro" id="IPR036291">
    <property type="entry name" value="NAD(P)-bd_dom_sf"/>
</dbReference>
<evidence type="ECO:0000256" key="4">
    <source>
        <dbReference type="ARBA" id="ARBA00031367"/>
    </source>
</evidence>
<name>A0ABM8PPT0_9HYPH</name>
<dbReference type="EMBL" id="CABFWF030000012">
    <property type="protein sequence ID" value="CAD7041432.1"/>
    <property type="molecule type" value="Genomic_DNA"/>
</dbReference>
<evidence type="ECO:0000256" key="2">
    <source>
        <dbReference type="ARBA" id="ARBA00007637"/>
    </source>
</evidence>
<dbReference type="RefSeq" id="WP_142592954.1">
    <property type="nucleotide sequence ID" value="NZ_CABFWF030000012.1"/>
</dbReference>
<accession>A0ABM8PPT0</accession>
<protein>
    <recommendedName>
        <fullName evidence="3">UDP-glucose 4-epimerase</fullName>
    </recommendedName>
    <alternativeName>
        <fullName evidence="5">Galactowaldenase</fullName>
    </alternativeName>
    <alternativeName>
        <fullName evidence="4">UDP-galactose 4-epimerase</fullName>
    </alternativeName>
</protein>
<feature type="domain" description="NAD-dependent epimerase/dehydratase" evidence="6">
    <location>
        <begin position="3"/>
        <end position="229"/>
    </location>
</feature>